<dbReference type="InterPro" id="IPR011278">
    <property type="entry name" value="2-MeCitrate/Citrate_synth_II"/>
</dbReference>
<dbReference type="PROSITE" id="PS00480">
    <property type="entry name" value="CITRATE_SYNTHASE"/>
    <property type="match status" value="1"/>
</dbReference>
<gene>
    <name evidence="10" type="ORF">D0433_07870</name>
</gene>
<dbReference type="PANTHER" id="PTHR11739:SF4">
    <property type="entry name" value="CITRATE SYNTHASE, PEROXISOMAL"/>
    <property type="match status" value="1"/>
</dbReference>
<protein>
    <recommendedName>
        <fullName evidence="7">Citrate synthase</fullName>
    </recommendedName>
</protein>
<evidence type="ECO:0000256" key="5">
    <source>
        <dbReference type="ARBA" id="ARBA00049052"/>
    </source>
</evidence>
<dbReference type="GO" id="GO:0036440">
    <property type="term" value="F:citrate synthase activity"/>
    <property type="evidence" value="ECO:0007669"/>
    <property type="project" value="UniProtKB-EC"/>
</dbReference>
<dbReference type="InterPro" id="IPR024176">
    <property type="entry name" value="Citrate_synthase_bac-typ"/>
</dbReference>
<dbReference type="InterPro" id="IPR002020">
    <property type="entry name" value="Citrate_synthase"/>
</dbReference>
<evidence type="ECO:0000256" key="1">
    <source>
        <dbReference type="ARBA" id="ARBA00004751"/>
    </source>
</evidence>
<keyword evidence="4 7" id="KW-0808">Transferase</keyword>
<feature type="active site" evidence="8">
    <location>
        <position position="334"/>
    </location>
</feature>
<evidence type="ECO:0000256" key="6">
    <source>
        <dbReference type="ARBA" id="ARBA00049288"/>
    </source>
</evidence>
<dbReference type="SUPFAM" id="SSF48256">
    <property type="entry name" value="Citrate synthase"/>
    <property type="match status" value="1"/>
</dbReference>
<accession>A0A395LZR6</accession>
<dbReference type="Pfam" id="PF00285">
    <property type="entry name" value="Citrate_synt"/>
    <property type="match status" value="1"/>
</dbReference>
<evidence type="ECO:0000256" key="8">
    <source>
        <dbReference type="PIRSR" id="PIRSR001369-1"/>
    </source>
</evidence>
<dbReference type="NCBIfam" id="TIGR01800">
    <property type="entry name" value="cit_synth_II"/>
    <property type="match status" value="1"/>
</dbReference>
<dbReference type="GO" id="GO:0050440">
    <property type="term" value="F:2-methylcitrate synthase activity"/>
    <property type="evidence" value="ECO:0007669"/>
    <property type="project" value="UniProtKB-EC"/>
</dbReference>
<dbReference type="CDD" id="cd06110">
    <property type="entry name" value="BSuCS-II_like"/>
    <property type="match status" value="1"/>
</dbReference>
<dbReference type="InterPro" id="IPR016142">
    <property type="entry name" value="Citrate_synth-like_lrg_a-sub"/>
</dbReference>
<dbReference type="Gene3D" id="1.10.580.10">
    <property type="entry name" value="Citrate Synthase, domain 1"/>
    <property type="match status" value="1"/>
</dbReference>
<dbReference type="AlphaFoldDB" id="A0A395LZR6"/>
<dbReference type="Proteomes" id="UP000266389">
    <property type="component" value="Unassembled WGS sequence"/>
</dbReference>
<dbReference type="FunFam" id="1.10.230.10:FF:000003">
    <property type="entry name" value="Citrate synthase"/>
    <property type="match status" value="1"/>
</dbReference>
<dbReference type="GO" id="GO:0006099">
    <property type="term" value="P:tricarboxylic acid cycle"/>
    <property type="evidence" value="ECO:0007669"/>
    <property type="project" value="UniProtKB-UniPathway"/>
</dbReference>
<dbReference type="GO" id="GO:0005829">
    <property type="term" value="C:cytosol"/>
    <property type="evidence" value="ECO:0007669"/>
    <property type="project" value="TreeGrafter"/>
</dbReference>
<dbReference type="PANTHER" id="PTHR11739">
    <property type="entry name" value="CITRATE SYNTHASE"/>
    <property type="match status" value="1"/>
</dbReference>
<comment type="pathway">
    <text evidence="1">Carbohydrate metabolism; tricarboxylic acid cycle; isocitrate from oxaloacetate: step 1/2.</text>
</comment>
<evidence type="ECO:0000256" key="3">
    <source>
        <dbReference type="ARBA" id="ARBA00022532"/>
    </source>
</evidence>
<dbReference type="UniPathway" id="UPA00223"/>
<dbReference type="Gene3D" id="1.10.230.10">
    <property type="entry name" value="Cytochrome P450-Terp, domain 2"/>
    <property type="match status" value="1"/>
</dbReference>
<evidence type="ECO:0000256" key="2">
    <source>
        <dbReference type="ARBA" id="ARBA00010566"/>
    </source>
</evidence>
<dbReference type="InterPro" id="IPR019810">
    <property type="entry name" value="Citrate_synthase_AS"/>
</dbReference>
<evidence type="ECO:0000313" key="10">
    <source>
        <dbReference type="EMBL" id="RFM24007.1"/>
    </source>
</evidence>
<sequence length="397" mass="44665">MAEILTNGNPAKDSDVKIAEGSQKIIPQKAGLEDVVAATSEICFIDGKKGRLVYRGYDVHDLVNGGASFEEVIYLLWYGKLPNLHALNEFKKRLAQYRRLPREVVAHLYTIPTSAPPMEALRSAVSELALYDDDERMTTEANFERAFKLMSQVATIVAFDERIRNEKDLIQPDPSLSYSANFLYMLTGKLPDAELTRLFEICLILHADHELNASTFTARVIAATLSDMYSAIAGAIGALKGPLHGGANEQVMRMLMEIGDPSRAEGYVKKLLSEKKKIMGFGHRVYKTEDPRATHLRKMSELMGQRTGNLKWYEISRRIEAVVMQEKGLYPNVDFYSASVYHLMGISVDLFTPIFAIARTAGWIAHILEQYANNRLIRPTAEYIGPLDLKFVPLEER</sequence>
<comment type="similarity">
    <text evidence="2 7 9">Belongs to the citrate synthase family.</text>
</comment>
<dbReference type="PIRSF" id="PIRSF001369">
    <property type="entry name" value="Citrate_synth"/>
    <property type="match status" value="1"/>
</dbReference>
<proteinExistence type="inferred from homology"/>
<name>A0A395LZR6_9BACT</name>
<evidence type="ECO:0000256" key="7">
    <source>
        <dbReference type="PIRNR" id="PIRNR001369"/>
    </source>
</evidence>
<dbReference type="GO" id="GO:0005975">
    <property type="term" value="P:carbohydrate metabolic process"/>
    <property type="evidence" value="ECO:0007669"/>
    <property type="project" value="TreeGrafter"/>
</dbReference>
<evidence type="ECO:0000256" key="4">
    <source>
        <dbReference type="ARBA" id="ARBA00022679"/>
    </source>
</evidence>
<evidence type="ECO:0000256" key="9">
    <source>
        <dbReference type="RuleBase" id="RU003406"/>
    </source>
</evidence>
<dbReference type="EMBL" id="PHFL01000049">
    <property type="protein sequence ID" value="RFM24007.1"/>
    <property type="molecule type" value="Genomic_DNA"/>
</dbReference>
<organism evidence="10 11">
    <name type="scientific">Candidatus Thermochlorobacter aerophilus</name>
    <dbReference type="NCBI Taxonomy" id="1868324"/>
    <lineage>
        <taxon>Bacteria</taxon>
        <taxon>Pseudomonadati</taxon>
        <taxon>Chlorobiota</taxon>
        <taxon>Chlorobiia</taxon>
        <taxon>Chlorobiales</taxon>
        <taxon>Candidatus Thermochlorobacteriaceae</taxon>
        <taxon>Candidatus Thermochlorobacter</taxon>
    </lineage>
</organism>
<reference evidence="10 11" key="1">
    <citation type="journal article" date="2011" name="ISME J.">
        <title>Community ecology of hot spring cyanobacterial mats: predominant populations and their functional potential.</title>
        <authorList>
            <person name="Klatt C.G."/>
            <person name="Wood J.M."/>
            <person name="Rusch D.B."/>
            <person name="Bateson M.M."/>
            <person name="Hamamura N."/>
            <person name="Heidelberg J.F."/>
            <person name="Grossman A.R."/>
            <person name="Bhaya D."/>
            <person name="Cohan F.M."/>
            <person name="Kuhl M."/>
            <person name="Bryant D.A."/>
            <person name="Ward D.M."/>
        </authorList>
    </citation>
    <scope>NUCLEOTIDE SEQUENCE [LARGE SCALE GENOMIC DNA]</scope>
    <source>
        <strain evidence="10">OS</strain>
    </source>
</reference>
<dbReference type="PRINTS" id="PR00143">
    <property type="entry name" value="CITRTSNTHASE"/>
</dbReference>
<feature type="active site" evidence="8">
    <location>
        <position position="283"/>
    </location>
</feature>
<comment type="catalytic activity">
    <reaction evidence="6">
        <text>oxaloacetate + acetyl-CoA + H2O = citrate + CoA + H(+)</text>
        <dbReference type="Rhea" id="RHEA:16845"/>
        <dbReference type="ChEBI" id="CHEBI:15377"/>
        <dbReference type="ChEBI" id="CHEBI:15378"/>
        <dbReference type="ChEBI" id="CHEBI:16452"/>
        <dbReference type="ChEBI" id="CHEBI:16947"/>
        <dbReference type="ChEBI" id="CHEBI:57287"/>
        <dbReference type="ChEBI" id="CHEBI:57288"/>
        <dbReference type="EC" id="2.3.3.16"/>
    </reaction>
</comment>
<dbReference type="InterPro" id="IPR036969">
    <property type="entry name" value="Citrate_synthase_sf"/>
</dbReference>
<comment type="catalytic activity">
    <reaction evidence="5">
        <text>propanoyl-CoA + oxaloacetate + H2O = (2S,3S)-2-methylcitrate + CoA + H(+)</text>
        <dbReference type="Rhea" id="RHEA:23780"/>
        <dbReference type="ChEBI" id="CHEBI:15377"/>
        <dbReference type="ChEBI" id="CHEBI:15378"/>
        <dbReference type="ChEBI" id="CHEBI:16452"/>
        <dbReference type="ChEBI" id="CHEBI:57287"/>
        <dbReference type="ChEBI" id="CHEBI:57392"/>
        <dbReference type="ChEBI" id="CHEBI:58853"/>
        <dbReference type="EC" id="2.3.3.5"/>
    </reaction>
</comment>
<comment type="caution">
    <text evidence="10">The sequence shown here is derived from an EMBL/GenBank/DDBJ whole genome shotgun (WGS) entry which is preliminary data.</text>
</comment>
<evidence type="ECO:0000313" key="11">
    <source>
        <dbReference type="Proteomes" id="UP000266389"/>
    </source>
</evidence>
<dbReference type="InterPro" id="IPR016143">
    <property type="entry name" value="Citrate_synth-like_sm_a-sub"/>
</dbReference>
<keyword evidence="3" id="KW-0816">Tricarboxylic acid cycle</keyword>